<reference evidence="9 11" key="2">
    <citation type="journal article" date="2013" name="Nature">
        <title>Insights into bilaterian evolution from three spiralian genomes.</title>
        <authorList>
            <person name="Simakov O."/>
            <person name="Marletaz F."/>
            <person name="Cho S.J."/>
            <person name="Edsinger-Gonzales E."/>
            <person name="Havlak P."/>
            <person name="Hellsten U."/>
            <person name="Kuo D.H."/>
            <person name="Larsson T."/>
            <person name="Lv J."/>
            <person name="Arendt D."/>
            <person name="Savage R."/>
            <person name="Osoegawa K."/>
            <person name="de Jong P."/>
            <person name="Grimwood J."/>
            <person name="Chapman J.A."/>
            <person name="Shapiro H."/>
            <person name="Aerts A."/>
            <person name="Otillar R.P."/>
            <person name="Terry A.Y."/>
            <person name="Boore J.L."/>
            <person name="Grigoriev I.V."/>
            <person name="Lindberg D.R."/>
            <person name="Seaver E.C."/>
            <person name="Weisblat D.A."/>
            <person name="Putnam N.H."/>
            <person name="Rokhsar D.S."/>
        </authorList>
    </citation>
    <scope>NUCLEOTIDE SEQUENCE</scope>
    <source>
        <strain evidence="9 11">I ESC-2004</strain>
    </source>
</reference>
<dbReference type="EMBL" id="KB291832">
    <property type="protein sequence ID" value="ELU18578.1"/>
    <property type="molecule type" value="Genomic_DNA"/>
</dbReference>
<dbReference type="PANTHER" id="PTHR43447">
    <property type="entry name" value="ALPHA-AMYLASE"/>
    <property type="match status" value="1"/>
</dbReference>
<evidence type="ECO:0000259" key="7">
    <source>
        <dbReference type="SMART" id="SM00632"/>
    </source>
</evidence>
<dbReference type="SUPFAM" id="SSF51011">
    <property type="entry name" value="Glycosyl hydrolase domain"/>
    <property type="match status" value="1"/>
</dbReference>
<keyword evidence="5" id="KW-0479">Metal-binding</keyword>
<evidence type="ECO:0000256" key="2">
    <source>
        <dbReference type="ARBA" id="ARBA00001913"/>
    </source>
</evidence>
<dbReference type="InterPro" id="IPR013780">
    <property type="entry name" value="Glyco_hydro_b"/>
</dbReference>
<dbReference type="InterPro" id="IPR031319">
    <property type="entry name" value="A-amylase_C"/>
</dbReference>
<dbReference type="SMART" id="SM00632">
    <property type="entry name" value="Aamy_C"/>
    <property type="match status" value="1"/>
</dbReference>
<gene>
    <name evidence="9" type="ORF">CAPTEDRAFT_105853</name>
</gene>
<evidence type="ECO:0000256" key="1">
    <source>
        <dbReference type="ARBA" id="ARBA00000548"/>
    </source>
</evidence>
<dbReference type="OMA" id="ECCTTIN"/>
<proteinExistence type="inferred from homology"/>
<dbReference type="SMART" id="SM00642">
    <property type="entry name" value="Aamy"/>
    <property type="match status" value="1"/>
</dbReference>
<accession>R7VIA7</accession>
<dbReference type="OrthoDB" id="550577at2759"/>
<evidence type="ECO:0000256" key="6">
    <source>
        <dbReference type="SAM" id="SignalP"/>
    </source>
</evidence>
<comment type="similarity">
    <text evidence="3">Belongs to the glycosyl hydrolase 13 family.</text>
</comment>
<dbReference type="InterPro" id="IPR006048">
    <property type="entry name" value="A-amylase/branching_C"/>
</dbReference>
<dbReference type="Proteomes" id="UP000014760">
    <property type="component" value="Unassembled WGS sequence"/>
</dbReference>
<feature type="domain" description="Glycosyl hydrolase family 13 catalytic" evidence="8">
    <location>
        <begin position="35"/>
        <end position="427"/>
    </location>
</feature>
<dbReference type="EMBL" id="AMQN01016209">
    <property type="status" value="NOT_ANNOTATED_CDS"/>
    <property type="molecule type" value="Genomic_DNA"/>
</dbReference>
<dbReference type="InterPro" id="IPR006047">
    <property type="entry name" value="GH13_cat_dom"/>
</dbReference>
<dbReference type="AlphaFoldDB" id="R7VIA7"/>
<evidence type="ECO:0000256" key="3">
    <source>
        <dbReference type="ARBA" id="ARBA00008061"/>
    </source>
</evidence>
<comment type="catalytic activity">
    <reaction evidence="1">
        <text>Endohydrolysis of (1-&gt;4)-alpha-D-glucosidic linkages in polysaccharides containing three or more (1-&gt;4)-alpha-linked D-glucose units.</text>
        <dbReference type="EC" id="3.2.1.1"/>
    </reaction>
</comment>
<evidence type="ECO:0000256" key="4">
    <source>
        <dbReference type="ARBA" id="ARBA00012595"/>
    </source>
</evidence>
<dbReference type="Gene3D" id="2.60.40.1180">
    <property type="entry name" value="Golgi alpha-mannosidase II"/>
    <property type="match status" value="1"/>
</dbReference>
<reference evidence="11" key="1">
    <citation type="submission" date="2012-12" db="EMBL/GenBank/DDBJ databases">
        <authorList>
            <person name="Hellsten U."/>
            <person name="Grimwood J."/>
            <person name="Chapman J.A."/>
            <person name="Shapiro H."/>
            <person name="Aerts A."/>
            <person name="Otillar R.P."/>
            <person name="Terry A.Y."/>
            <person name="Boore J.L."/>
            <person name="Simakov O."/>
            <person name="Marletaz F."/>
            <person name="Cho S.-J."/>
            <person name="Edsinger-Gonzales E."/>
            <person name="Havlak P."/>
            <person name="Kuo D.-H."/>
            <person name="Larsson T."/>
            <person name="Lv J."/>
            <person name="Arendt D."/>
            <person name="Savage R."/>
            <person name="Osoegawa K."/>
            <person name="de Jong P."/>
            <person name="Lindberg D.R."/>
            <person name="Seaver E.C."/>
            <person name="Weisblat D.A."/>
            <person name="Putnam N.H."/>
            <person name="Grigoriev I.V."/>
            <person name="Rokhsar D.S."/>
        </authorList>
    </citation>
    <scope>NUCLEOTIDE SEQUENCE</scope>
    <source>
        <strain evidence="11">I ESC-2004</strain>
    </source>
</reference>
<keyword evidence="6" id="KW-0732">Signal</keyword>
<evidence type="ECO:0000313" key="10">
    <source>
        <dbReference type="EnsemblMetazoa" id="CapteP105853"/>
    </source>
</evidence>
<evidence type="ECO:0000313" key="9">
    <source>
        <dbReference type="EMBL" id="ELU18578.1"/>
    </source>
</evidence>
<feature type="chain" id="PRO_5008789073" description="alpha-amylase" evidence="6">
    <location>
        <begin position="20"/>
        <end position="528"/>
    </location>
</feature>
<evidence type="ECO:0000259" key="8">
    <source>
        <dbReference type="SMART" id="SM00642"/>
    </source>
</evidence>
<feature type="domain" description="Alpha-amylase C-terminal" evidence="7">
    <location>
        <begin position="438"/>
        <end position="526"/>
    </location>
</feature>
<dbReference type="InterPro" id="IPR017853">
    <property type="entry name" value="GH"/>
</dbReference>
<dbReference type="EnsemblMetazoa" id="CapteT105853">
    <property type="protein sequence ID" value="CapteP105853"/>
    <property type="gene ID" value="CapteG105853"/>
</dbReference>
<organism evidence="9">
    <name type="scientific">Capitella teleta</name>
    <name type="common">Polychaete worm</name>
    <dbReference type="NCBI Taxonomy" id="283909"/>
    <lineage>
        <taxon>Eukaryota</taxon>
        <taxon>Metazoa</taxon>
        <taxon>Spiralia</taxon>
        <taxon>Lophotrochozoa</taxon>
        <taxon>Annelida</taxon>
        <taxon>Polychaeta</taxon>
        <taxon>Sedentaria</taxon>
        <taxon>Scolecida</taxon>
        <taxon>Capitellidae</taxon>
        <taxon>Capitella</taxon>
    </lineage>
</organism>
<comment type="cofactor">
    <cofactor evidence="2">
        <name>Ca(2+)</name>
        <dbReference type="ChEBI" id="CHEBI:29108"/>
    </cofactor>
</comment>
<evidence type="ECO:0000256" key="5">
    <source>
        <dbReference type="ARBA" id="ARBA00022723"/>
    </source>
</evidence>
<evidence type="ECO:0000313" key="11">
    <source>
        <dbReference type="Proteomes" id="UP000014760"/>
    </source>
</evidence>
<keyword evidence="11" id="KW-1185">Reference proteome</keyword>
<sequence length="528" mass="59098">MRLLLALTIAVSLHNHVTGHESRTHGDPNCVPGSNVILDFFGWEYEHIAAECEHLGGQSGVCAIQISPPSEHMYAPGAISDTTWYQRWRVVSFSLENTDAGSAFQFNLMIQTCNANNIQVFADVELNHMTNEDEGNTLGSAGNSFNSVTKEYPGKIYYFFPRSDGCMTESNNIEDFGLPAQIRGCRLPHVHSGEFVHDLKTESLEVQTKLVEYLNRLVTEFGISGFRIAHARNIPPHDIEAIINRLVNINGQVPFVYYEVLDFSENYEYSIIRNHEYSPHGRIEEIRAGERLTEMFRGTNNRSLANLEDWDLDLEGPIESVFFIDDPYTVRDVHNRGINAVSSHRNRREYEALNALLLAIPNTGVTRILSSYTWPQLIVEGKDINAELPPPMNPPNLLPGGEGCDPGEYGLTCEHRWTSMRNMFVFNGLDNILLTNMTNFWSNGLQMAAFGRGNLAFVAINNGDNTMDERLQTGLPAGVYCDLMTGPGVECGEGSRTLEVDEEGFAEVVIEASDDHPIIVVRVHFTPH</sequence>
<dbReference type="HOGENOM" id="CLU_013336_2_1_1"/>
<protein>
    <recommendedName>
        <fullName evidence="4">alpha-amylase</fullName>
        <ecNumber evidence="4">3.2.1.1</ecNumber>
    </recommendedName>
</protein>
<dbReference type="GO" id="GO:0005975">
    <property type="term" value="P:carbohydrate metabolic process"/>
    <property type="evidence" value="ECO:0007669"/>
    <property type="project" value="InterPro"/>
</dbReference>
<dbReference type="GO" id="GO:0046872">
    <property type="term" value="F:metal ion binding"/>
    <property type="evidence" value="ECO:0007669"/>
    <property type="project" value="UniProtKB-KW"/>
</dbReference>
<name>R7VIA7_CAPTE</name>
<dbReference type="EC" id="3.2.1.1" evidence="4"/>
<dbReference type="Pfam" id="PF02806">
    <property type="entry name" value="Alpha-amylase_C"/>
    <property type="match status" value="1"/>
</dbReference>
<dbReference type="STRING" id="283909.R7VIA7"/>
<dbReference type="SUPFAM" id="SSF51445">
    <property type="entry name" value="(Trans)glycosidases"/>
    <property type="match status" value="1"/>
</dbReference>
<dbReference type="Gene3D" id="3.20.20.80">
    <property type="entry name" value="Glycosidases"/>
    <property type="match status" value="1"/>
</dbReference>
<reference evidence="10" key="3">
    <citation type="submission" date="2015-06" db="UniProtKB">
        <authorList>
            <consortium name="EnsemblMetazoa"/>
        </authorList>
    </citation>
    <scope>IDENTIFICATION</scope>
</reference>
<dbReference type="GO" id="GO:0004556">
    <property type="term" value="F:alpha-amylase activity"/>
    <property type="evidence" value="ECO:0007669"/>
    <property type="project" value="UniProtKB-EC"/>
</dbReference>
<feature type="signal peptide" evidence="6">
    <location>
        <begin position="1"/>
        <end position="19"/>
    </location>
</feature>